<dbReference type="Proteomes" id="UP000626109">
    <property type="component" value="Unassembled WGS sequence"/>
</dbReference>
<feature type="region of interest" description="Disordered" evidence="1">
    <location>
        <begin position="85"/>
        <end position="125"/>
    </location>
</feature>
<dbReference type="AlphaFoldDB" id="A0A813HUQ9"/>
<protein>
    <submittedName>
        <fullName evidence="2">Uncharacterized protein</fullName>
    </submittedName>
</protein>
<sequence length="178" mass="19367">TRGFVTRRGYREQLERRRHQKAPKESRGRNSFSRRAGGHRDVARCAGCKPGRTHRAGGAKALKKVDSSCAASIRWLGVLREARGAEKSGGELEIRPAVASSSTKGPVAGEEAGQDVPPPPPPQAPLTVASVARDLRGCACRSCGRKNRGGAQFRPHWFVPNRRRKTSLMTGWSFEVAT</sequence>
<proteinExistence type="predicted"/>
<evidence type="ECO:0000313" key="3">
    <source>
        <dbReference type="Proteomes" id="UP000626109"/>
    </source>
</evidence>
<organism evidence="2 3">
    <name type="scientific">Polarella glacialis</name>
    <name type="common">Dinoflagellate</name>
    <dbReference type="NCBI Taxonomy" id="89957"/>
    <lineage>
        <taxon>Eukaryota</taxon>
        <taxon>Sar</taxon>
        <taxon>Alveolata</taxon>
        <taxon>Dinophyceae</taxon>
        <taxon>Suessiales</taxon>
        <taxon>Suessiaceae</taxon>
        <taxon>Polarella</taxon>
    </lineage>
</organism>
<dbReference type="EMBL" id="CAJNNW010001950">
    <property type="protein sequence ID" value="CAE8642088.1"/>
    <property type="molecule type" value="Genomic_DNA"/>
</dbReference>
<reference evidence="2" key="1">
    <citation type="submission" date="2021-02" db="EMBL/GenBank/DDBJ databases">
        <authorList>
            <person name="Dougan E. K."/>
            <person name="Rhodes N."/>
            <person name="Thang M."/>
            <person name="Chan C."/>
        </authorList>
    </citation>
    <scope>NUCLEOTIDE SEQUENCE</scope>
</reference>
<evidence type="ECO:0000313" key="2">
    <source>
        <dbReference type="EMBL" id="CAE8642088.1"/>
    </source>
</evidence>
<feature type="region of interest" description="Disordered" evidence="1">
    <location>
        <begin position="1"/>
        <end position="55"/>
    </location>
</feature>
<evidence type="ECO:0000256" key="1">
    <source>
        <dbReference type="SAM" id="MobiDB-lite"/>
    </source>
</evidence>
<gene>
    <name evidence="2" type="ORF">PGLA2088_LOCUS2409</name>
</gene>
<comment type="caution">
    <text evidence="2">The sequence shown here is derived from an EMBL/GenBank/DDBJ whole genome shotgun (WGS) entry which is preliminary data.</text>
</comment>
<name>A0A813HUQ9_POLGL</name>
<dbReference type="PROSITE" id="PS50096">
    <property type="entry name" value="IQ"/>
    <property type="match status" value="1"/>
</dbReference>
<feature type="compositionally biased region" description="Basic and acidic residues" evidence="1">
    <location>
        <begin position="85"/>
        <end position="94"/>
    </location>
</feature>
<accession>A0A813HUQ9</accession>
<feature type="non-terminal residue" evidence="2">
    <location>
        <position position="178"/>
    </location>
</feature>